<evidence type="ECO:0000313" key="1">
    <source>
        <dbReference type="EMBL" id="KAB2816148.1"/>
    </source>
</evidence>
<name>A0A6L3ZEX4_9FLAO</name>
<proteinExistence type="predicted"/>
<dbReference type="EMBL" id="WBVQ01000002">
    <property type="protein sequence ID" value="KAB2816148.1"/>
    <property type="molecule type" value="Genomic_DNA"/>
</dbReference>
<accession>A0A6L3ZEX4</accession>
<comment type="caution">
    <text evidence="1">The sequence shown here is derived from an EMBL/GenBank/DDBJ whole genome shotgun (WGS) entry which is preliminary data.</text>
</comment>
<dbReference type="RefSeq" id="WP_151693576.1">
    <property type="nucleotide sequence ID" value="NZ_BMGX01000001.1"/>
</dbReference>
<reference evidence="1 2" key="1">
    <citation type="submission" date="2019-10" db="EMBL/GenBank/DDBJ databases">
        <title>Genome sequence of Phaeocystidibacter marisrubri JCM30614 (type strain).</title>
        <authorList>
            <person name="Bowman J.P."/>
        </authorList>
    </citation>
    <scope>NUCLEOTIDE SEQUENCE [LARGE SCALE GENOMIC DNA]</scope>
    <source>
        <strain evidence="1 2">JCM 30614</strain>
    </source>
</reference>
<dbReference type="Proteomes" id="UP000484164">
    <property type="component" value="Unassembled WGS sequence"/>
</dbReference>
<protein>
    <submittedName>
        <fullName evidence="1">Uncharacterized protein</fullName>
    </submittedName>
</protein>
<organism evidence="1 2">
    <name type="scientific">Phaeocystidibacter marisrubri</name>
    <dbReference type="NCBI Taxonomy" id="1577780"/>
    <lineage>
        <taxon>Bacteria</taxon>
        <taxon>Pseudomonadati</taxon>
        <taxon>Bacteroidota</taxon>
        <taxon>Flavobacteriia</taxon>
        <taxon>Flavobacteriales</taxon>
        <taxon>Phaeocystidibacteraceae</taxon>
        <taxon>Phaeocystidibacter</taxon>
    </lineage>
</organism>
<sequence>MSTKHYRLYQEKVKDNRLVDSEESEVLLTLGEGLYAPALPLLLYYALESTDYYCCMHAVQGLHSWDLSEHRERIKSALHVVNRDNSFNEWLPGMLPHIHPTTEKLQEYYEIGTWISNDRSAGILFGMSLSQGGKPFFERALNDPEWEIDDRGVSLWRVAELIQQKMK</sequence>
<gene>
    <name evidence="1" type="ORF">F8C82_10700</name>
</gene>
<dbReference type="AlphaFoldDB" id="A0A6L3ZEX4"/>
<keyword evidence="2" id="KW-1185">Reference proteome</keyword>
<evidence type="ECO:0000313" key="2">
    <source>
        <dbReference type="Proteomes" id="UP000484164"/>
    </source>
</evidence>